<feature type="transmembrane region" description="Helical" evidence="1">
    <location>
        <begin position="120"/>
        <end position="139"/>
    </location>
</feature>
<name>H8XNH6_FLAIG</name>
<protein>
    <submittedName>
        <fullName evidence="2">Hypothetical transmembrane protein</fullName>
    </submittedName>
</protein>
<accession>H8XNH6</accession>
<proteinExistence type="predicted"/>
<dbReference type="HOGENOM" id="CLU_1803309_0_0_10"/>
<dbReference type="EMBL" id="HE774682">
    <property type="protein sequence ID" value="CCG52093.1"/>
    <property type="molecule type" value="Genomic_DNA"/>
</dbReference>
<feature type="transmembrane region" description="Helical" evidence="1">
    <location>
        <begin position="7"/>
        <end position="26"/>
    </location>
</feature>
<sequence>MEKLKKYYIYSTYVFAIASTIANSIYLMKLKFFDFMILLISIYIIYLFLNLGKKLNLFILCLFFLMQSISFNYIVLHDFIIGPDLRLFILNEKDFTVGSVFNIFNFKLSIVDATRDLHPLISFNIIHLLITITLFFDIIKIKK</sequence>
<dbReference type="AlphaFoldDB" id="H8XNH6"/>
<keyword evidence="1" id="KW-0472">Membrane</keyword>
<reference evidence="3" key="2">
    <citation type="submission" date="2012-03" db="EMBL/GenBank/DDBJ databases">
        <title>Complete genome sequence of Flavobacterium indicum GPTSA100-9T, isolated from warm spring water.</title>
        <authorList>
            <person name="Barbier P."/>
            <person name="Houel A."/>
            <person name="Loux V."/>
            <person name="Poulain J."/>
            <person name="Bernardet J.-F."/>
            <person name="Touchon M."/>
            <person name="Duchaud E."/>
        </authorList>
    </citation>
    <scope>NUCLEOTIDE SEQUENCE [LARGE SCALE GENOMIC DNA]</scope>
    <source>
        <strain evidence="3">DSM 17447 / CIP 109464 / GPTSA100-9</strain>
    </source>
</reference>
<gene>
    <name evidence="2" type="ordered locus">KQS_00400</name>
</gene>
<dbReference type="Proteomes" id="UP000007599">
    <property type="component" value="Chromosome I"/>
</dbReference>
<evidence type="ECO:0000313" key="2">
    <source>
        <dbReference type="EMBL" id="CCG52093.1"/>
    </source>
</evidence>
<feature type="transmembrane region" description="Helical" evidence="1">
    <location>
        <begin position="32"/>
        <end position="49"/>
    </location>
</feature>
<keyword evidence="1 2" id="KW-0812">Transmembrane</keyword>
<reference evidence="2 3" key="1">
    <citation type="journal article" date="2012" name="J. Bacteriol.">
        <title>Complete Genome Sequence of Flavobacterium indicum GPSTA100-9T, Isolated from Warm Spring Water.</title>
        <authorList>
            <person name="Barbier P."/>
            <person name="Houel A."/>
            <person name="Loux V."/>
            <person name="Poulain J."/>
            <person name="Bernardet J.F."/>
            <person name="Touchon M."/>
            <person name="Duchaud E."/>
        </authorList>
    </citation>
    <scope>NUCLEOTIDE SEQUENCE [LARGE SCALE GENOMIC DNA]</scope>
    <source>
        <strain evidence="3">DSM 17447 / CIP 109464 / GPTSA100-9</strain>
    </source>
</reference>
<organism evidence="2 3">
    <name type="scientific">Flavobacterium indicum (strain DSM 17447 / CIP 109464 / GPTSA100-9)</name>
    <dbReference type="NCBI Taxonomy" id="1094466"/>
    <lineage>
        <taxon>Bacteria</taxon>
        <taxon>Pseudomonadati</taxon>
        <taxon>Bacteroidota</taxon>
        <taxon>Flavobacteriia</taxon>
        <taxon>Flavobacteriales</taxon>
        <taxon>Flavobacteriaceae</taxon>
        <taxon>Flavobacterium</taxon>
    </lineage>
</organism>
<feature type="transmembrane region" description="Helical" evidence="1">
    <location>
        <begin position="56"/>
        <end position="76"/>
    </location>
</feature>
<keyword evidence="1" id="KW-1133">Transmembrane helix</keyword>
<keyword evidence="3" id="KW-1185">Reference proteome</keyword>
<dbReference type="RefSeq" id="WP_014387237.1">
    <property type="nucleotide sequence ID" value="NC_017025.1"/>
</dbReference>
<evidence type="ECO:0000256" key="1">
    <source>
        <dbReference type="SAM" id="Phobius"/>
    </source>
</evidence>
<dbReference type="KEGG" id="fin:KQS_00400"/>
<evidence type="ECO:0000313" key="3">
    <source>
        <dbReference type="Proteomes" id="UP000007599"/>
    </source>
</evidence>